<evidence type="ECO:0000313" key="2">
    <source>
        <dbReference type="EMBL" id="PSK97676.1"/>
    </source>
</evidence>
<dbReference type="RefSeq" id="WP_106583025.1">
    <property type="nucleotide sequence ID" value="NZ_PYGA01000007.1"/>
</dbReference>
<reference evidence="2 3" key="1">
    <citation type="submission" date="2018-03" db="EMBL/GenBank/DDBJ databases">
        <title>Genomic Encyclopedia of Archaeal and Bacterial Type Strains, Phase II (KMG-II): from individual species to whole genera.</title>
        <authorList>
            <person name="Goeker M."/>
        </authorList>
    </citation>
    <scope>NUCLEOTIDE SEQUENCE [LARGE SCALE GENOMIC DNA]</scope>
    <source>
        <strain evidence="2 3">DSM 45312</strain>
    </source>
</reference>
<evidence type="ECO:0000313" key="3">
    <source>
        <dbReference type="Proteomes" id="UP000240542"/>
    </source>
</evidence>
<sequence length="574" mass="61778">MSVHERLSVPVGAAAATWSTRPGTRRVLVVAHTVTALTRLLDVLPLLESDFRVQVVATRARTSNFREGVTEFLSDTGLAVIPWDQAVEEEFDLAITASLGDDLQDIKAPIVVLPHGIGYNKLEKGKGKREKGKGKREKGSTFGISAETLIRHGALIPAALVLSHPEQLDRLRSGCPEAVPRAVVAGDPAFDRILAGLPWRARYRRALGTGTRRLILLSSTWGPSSLLGSRPDLIGDLLRALPVDEYQVVLAAHPNLWHGHGDWQVRAWLAGYERAGLRVLPPRAGWQAALIAADHVIGDHGSVTAYGAALGTHTMLGAFPHGELDPGSPIAAFGRAARLLEDDKPLLDQITDDAAVHSDDRFAAATRLLTCNHGAAGTALRTVFYRFLGVAEPVRPPRTVPPEVPHAPRRAWPDAAGRPPLLVTAEHKDGDVAVRRFPAEMFDGTAPRPERPHLVAADDEPDPRWRESADILLIAEPGTGAGPTGPARIAELLRAHPAARFAALRADRGAVVGDRGGRLVRLAPEAGADPLDPDLLPSAYWRVRAEGTVDDRGSAFTVRTGSQRARVRVEPMGR</sequence>
<accession>A0A2P8DKD2</accession>
<feature type="region of interest" description="Disordered" evidence="1">
    <location>
        <begin position="442"/>
        <end position="462"/>
    </location>
</feature>
<dbReference type="EMBL" id="PYGA01000007">
    <property type="protein sequence ID" value="PSK97676.1"/>
    <property type="molecule type" value="Genomic_DNA"/>
</dbReference>
<protein>
    <recommendedName>
        <fullName evidence="4">CDP-glycerol:poly(Glycerophosphate) glycerophosphotransferase</fullName>
    </recommendedName>
</protein>
<proteinExistence type="predicted"/>
<name>A0A2P8DKD2_9ACTN</name>
<gene>
    <name evidence="2" type="ORF">CLV63_10764</name>
</gene>
<dbReference type="AlphaFoldDB" id="A0A2P8DKD2"/>
<evidence type="ECO:0000256" key="1">
    <source>
        <dbReference type="SAM" id="MobiDB-lite"/>
    </source>
</evidence>
<keyword evidence="3" id="KW-1185">Reference proteome</keyword>
<comment type="caution">
    <text evidence="2">The sequence shown here is derived from an EMBL/GenBank/DDBJ whole genome shotgun (WGS) entry which is preliminary data.</text>
</comment>
<dbReference type="Proteomes" id="UP000240542">
    <property type="component" value="Unassembled WGS sequence"/>
</dbReference>
<organism evidence="2 3">
    <name type="scientific">Murinocardiopsis flavida</name>
    <dbReference type="NCBI Taxonomy" id="645275"/>
    <lineage>
        <taxon>Bacteria</taxon>
        <taxon>Bacillati</taxon>
        <taxon>Actinomycetota</taxon>
        <taxon>Actinomycetes</taxon>
        <taxon>Streptosporangiales</taxon>
        <taxon>Nocardiopsidaceae</taxon>
        <taxon>Murinocardiopsis</taxon>
    </lineage>
</organism>
<dbReference type="OrthoDB" id="3661391at2"/>
<evidence type="ECO:0008006" key="4">
    <source>
        <dbReference type="Google" id="ProtNLM"/>
    </source>
</evidence>